<dbReference type="InterPro" id="IPR035906">
    <property type="entry name" value="MetI-like_sf"/>
</dbReference>
<evidence type="ECO:0000313" key="9">
    <source>
        <dbReference type="EMBL" id="AGC67257.1"/>
    </source>
</evidence>
<feature type="transmembrane region" description="Helical" evidence="7">
    <location>
        <begin position="175"/>
        <end position="198"/>
    </location>
</feature>
<keyword evidence="10" id="KW-1185">Reference proteome</keyword>
<feature type="transmembrane region" description="Helical" evidence="7">
    <location>
        <begin position="124"/>
        <end position="142"/>
    </location>
</feature>
<evidence type="ECO:0000259" key="8">
    <source>
        <dbReference type="PROSITE" id="PS50928"/>
    </source>
</evidence>
<feature type="transmembrane region" description="Helical" evidence="7">
    <location>
        <begin position="21"/>
        <end position="49"/>
    </location>
</feature>
<dbReference type="GO" id="GO:0055085">
    <property type="term" value="P:transmembrane transport"/>
    <property type="evidence" value="ECO:0007669"/>
    <property type="project" value="InterPro"/>
</dbReference>
<feature type="transmembrane region" description="Helical" evidence="7">
    <location>
        <begin position="231"/>
        <end position="253"/>
    </location>
</feature>
<dbReference type="PANTHER" id="PTHR30193:SF1">
    <property type="entry name" value="ABC TRANSPORTER PERMEASE PROTEIN YESP-RELATED"/>
    <property type="match status" value="1"/>
</dbReference>
<evidence type="ECO:0000313" key="10">
    <source>
        <dbReference type="Proteomes" id="UP000011220"/>
    </source>
</evidence>
<dbReference type="Proteomes" id="UP000011220">
    <property type="component" value="Chromosome"/>
</dbReference>
<evidence type="ECO:0000256" key="3">
    <source>
        <dbReference type="ARBA" id="ARBA00022475"/>
    </source>
</evidence>
<reference evidence="9 10" key="1">
    <citation type="journal article" date="2013" name="Genome Announc.">
        <title>Complete genome sequence of Clostridium stercorarium subsp. stercorarium strain DSM 8532, a thermophilic degrader of plant cell wall fibers.</title>
        <authorList>
            <person name="Poehlein A."/>
            <person name="Zverlov V.V."/>
            <person name="Daniel R."/>
            <person name="Schwarz W.H."/>
            <person name="Liebl W."/>
        </authorList>
    </citation>
    <scope>NUCLEOTIDE SEQUENCE [LARGE SCALE GENOMIC DNA]</scope>
    <source>
        <strain evidence="10">ATCC 35414 / DSM 8532 / NCIMB 11754</strain>
    </source>
</reference>
<evidence type="ECO:0000256" key="4">
    <source>
        <dbReference type="ARBA" id="ARBA00022692"/>
    </source>
</evidence>
<keyword evidence="5 7" id="KW-1133">Transmembrane helix</keyword>
<accession>L7VKI1</accession>
<evidence type="ECO:0000256" key="2">
    <source>
        <dbReference type="ARBA" id="ARBA00022448"/>
    </source>
</evidence>
<feature type="transmembrane region" description="Helical" evidence="7">
    <location>
        <begin position="284"/>
        <end position="303"/>
    </location>
</feature>
<feature type="domain" description="ABC transmembrane type-1" evidence="8">
    <location>
        <begin position="87"/>
        <end position="300"/>
    </location>
</feature>
<dbReference type="STRING" id="1121335.Cst_c02330"/>
<evidence type="ECO:0000256" key="5">
    <source>
        <dbReference type="ARBA" id="ARBA00022989"/>
    </source>
</evidence>
<proteinExistence type="inferred from homology"/>
<dbReference type="Gene3D" id="1.10.3720.10">
    <property type="entry name" value="MetI-like"/>
    <property type="match status" value="1"/>
</dbReference>
<dbReference type="EMBL" id="CP004044">
    <property type="protein sequence ID" value="AGC67257.1"/>
    <property type="molecule type" value="Genomic_DNA"/>
</dbReference>
<evidence type="ECO:0000256" key="6">
    <source>
        <dbReference type="ARBA" id="ARBA00023136"/>
    </source>
</evidence>
<evidence type="ECO:0000256" key="7">
    <source>
        <dbReference type="RuleBase" id="RU363032"/>
    </source>
</evidence>
<evidence type="ECO:0000256" key="1">
    <source>
        <dbReference type="ARBA" id="ARBA00004651"/>
    </source>
</evidence>
<dbReference type="PATRIC" id="fig|1121335.3.peg.220"/>
<sequence>MKNKSSEVMAKKARKRSFRDIIYHENTVGYVFISLFIVGFLVFTVYPLLSSLYLSFTKYSGLGTPEWIGLLNYKRMFTMDPRYIKSLKVTFVYVFIYVPLRLIFALLVAMLFKGGGRIIAAYRTIYYLPSVIGGSVAVAVIWRQLWGYGGIMNQLMIKLGLMEEQFSFIASKDTALMTIIVLAVWQFGSPMLVFLAGLKDIPASLYEAATVDGANNWQKFWKITLPSLTPIIFFNLVNQLISGFMAFTQAYIITRGGPNDATMLYVVYLYEKSFTTFQMGYGSAMAWVLIVIVAILTAILFATQDKWVYYENK</sequence>
<keyword evidence="4 7" id="KW-0812">Transmembrane</keyword>
<dbReference type="AlphaFoldDB" id="L7VKI1"/>
<dbReference type="PANTHER" id="PTHR30193">
    <property type="entry name" value="ABC TRANSPORTER PERMEASE PROTEIN"/>
    <property type="match status" value="1"/>
</dbReference>
<comment type="subcellular location">
    <subcellularLocation>
        <location evidence="1 7">Cell membrane</location>
        <topology evidence="1 7">Multi-pass membrane protein</topology>
    </subcellularLocation>
</comment>
<dbReference type="InterPro" id="IPR000515">
    <property type="entry name" value="MetI-like"/>
</dbReference>
<keyword evidence="6 7" id="KW-0472">Membrane</keyword>
<dbReference type="Pfam" id="PF00528">
    <property type="entry name" value="BPD_transp_1"/>
    <property type="match status" value="1"/>
</dbReference>
<organism evidence="9 10">
    <name type="scientific">Thermoclostridium stercorarium (strain ATCC 35414 / DSM 8532 / NCIMB 11754)</name>
    <name type="common">Clostridium stercorarium</name>
    <dbReference type="NCBI Taxonomy" id="1121335"/>
    <lineage>
        <taxon>Bacteria</taxon>
        <taxon>Bacillati</taxon>
        <taxon>Bacillota</taxon>
        <taxon>Clostridia</taxon>
        <taxon>Eubacteriales</taxon>
        <taxon>Oscillospiraceae</taxon>
        <taxon>Thermoclostridium</taxon>
    </lineage>
</organism>
<keyword evidence="2 7" id="KW-0813">Transport</keyword>
<dbReference type="SUPFAM" id="SSF161098">
    <property type="entry name" value="MetI-like"/>
    <property type="match status" value="1"/>
</dbReference>
<name>L7VKI1_THES1</name>
<dbReference type="PROSITE" id="PS50928">
    <property type="entry name" value="ABC_TM1"/>
    <property type="match status" value="1"/>
</dbReference>
<dbReference type="RefSeq" id="WP_015357954.1">
    <property type="nucleotide sequence ID" value="NC_020134.1"/>
</dbReference>
<dbReference type="InterPro" id="IPR051393">
    <property type="entry name" value="ABC_transporter_permease"/>
</dbReference>
<dbReference type="CDD" id="cd06261">
    <property type="entry name" value="TM_PBP2"/>
    <property type="match status" value="1"/>
</dbReference>
<dbReference type="KEGG" id="css:Cst_c02330"/>
<keyword evidence="3" id="KW-1003">Cell membrane</keyword>
<gene>
    <name evidence="9" type="primary">yesP1</name>
    <name evidence="9" type="ordered locus">Cst_c02330</name>
</gene>
<feature type="transmembrane region" description="Helical" evidence="7">
    <location>
        <begin position="91"/>
        <end position="112"/>
    </location>
</feature>
<dbReference type="GO" id="GO:0005886">
    <property type="term" value="C:plasma membrane"/>
    <property type="evidence" value="ECO:0007669"/>
    <property type="project" value="UniProtKB-SubCell"/>
</dbReference>
<dbReference type="KEGG" id="csd:Clst_0220"/>
<dbReference type="eggNOG" id="COG1175">
    <property type="taxonomic scope" value="Bacteria"/>
</dbReference>
<comment type="similarity">
    <text evidence="7">Belongs to the binding-protein-dependent transport system permease family.</text>
</comment>
<protein>
    <submittedName>
        <fullName evidence="9">ABC transporter permease protein YesP</fullName>
    </submittedName>
</protein>